<evidence type="ECO:0000313" key="1">
    <source>
        <dbReference type="EMBL" id="GFY34722.1"/>
    </source>
</evidence>
<reference evidence="1" key="1">
    <citation type="submission" date="2020-08" db="EMBL/GenBank/DDBJ databases">
        <title>Multicomponent nature underlies the extraordinary mechanical properties of spider dragline silk.</title>
        <authorList>
            <person name="Kono N."/>
            <person name="Nakamura H."/>
            <person name="Mori M."/>
            <person name="Yoshida Y."/>
            <person name="Ohtoshi R."/>
            <person name="Malay A.D."/>
            <person name="Moran D.A.P."/>
            <person name="Tomita M."/>
            <person name="Numata K."/>
            <person name="Arakawa K."/>
        </authorList>
    </citation>
    <scope>NUCLEOTIDE SEQUENCE</scope>
</reference>
<gene>
    <name evidence="1" type="ORF">TNCV_4702031</name>
</gene>
<comment type="caution">
    <text evidence="1">The sequence shown here is derived from an EMBL/GenBank/DDBJ whole genome shotgun (WGS) entry which is preliminary data.</text>
</comment>
<keyword evidence="2" id="KW-1185">Reference proteome</keyword>
<sequence>MVPESKAARLVSSFPITSENYSKAVQQLKIRFGREDLLVQNYVRDLLSLVISHQTEKEWISANEKNRQRMAEIHAEGAAEQHAARFEDAHLRAHHSCFITLERCQPEQPICVKHDLVVSNHTITVTLHSGSTHWKILGSGSMFSSTQ</sequence>
<accession>A0A8X6WHP9</accession>
<evidence type="ECO:0000313" key="2">
    <source>
        <dbReference type="Proteomes" id="UP000887159"/>
    </source>
</evidence>
<dbReference type="AlphaFoldDB" id="A0A8X6WHP9"/>
<dbReference type="EMBL" id="BMAU01021427">
    <property type="protein sequence ID" value="GFY34722.1"/>
    <property type="molecule type" value="Genomic_DNA"/>
</dbReference>
<name>A0A8X6WHP9_TRICX</name>
<proteinExistence type="predicted"/>
<organism evidence="1 2">
    <name type="scientific">Trichonephila clavipes</name>
    <name type="common">Golden silk orbweaver</name>
    <name type="synonym">Nephila clavipes</name>
    <dbReference type="NCBI Taxonomy" id="2585209"/>
    <lineage>
        <taxon>Eukaryota</taxon>
        <taxon>Metazoa</taxon>
        <taxon>Ecdysozoa</taxon>
        <taxon>Arthropoda</taxon>
        <taxon>Chelicerata</taxon>
        <taxon>Arachnida</taxon>
        <taxon>Araneae</taxon>
        <taxon>Araneomorphae</taxon>
        <taxon>Entelegynae</taxon>
        <taxon>Araneoidea</taxon>
        <taxon>Nephilidae</taxon>
        <taxon>Trichonephila</taxon>
    </lineage>
</organism>
<protein>
    <submittedName>
        <fullName evidence="1">Uncharacterized protein</fullName>
    </submittedName>
</protein>
<dbReference type="Proteomes" id="UP000887159">
    <property type="component" value="Unassembled WGS sequence"/>
</dbReference>